<dbReference type="GO" id="GO:0006865">
    <property type="term" value="P:amino acid transport"/>
    <property type="evidence" value="ECO:0007669"/>
    <property type="project" value="UniProtKB-KW"/>
</dbReference>
<dbReference type="Proteomes" id="UP000001593">
    <property type="component" value="Unassembled WGS sequence"/>
</dbReference>
<gene>
    <name evidence="17" type="ORF">NEMVEDRAFT_v1g191972</name>
</gene>
<feature type="transmembrane region" description="Helical" evidence="15">
    <location>
        <begin position="432"/>
        <end position="456"/>
    </location>
</feature>
<keyword evidence="7" id="KW-0029">Amino-acid transport</keyword>
<keyword evidence="4 15" id="KW-0812">Transmembrane</keyword>
<dbReference type="HOGENOM" id="CLU_037564_0_0_1"/>
<keyword evidence="12" id="KW-0325">Glycoprotein</keyword>
<keyword evidence="18" id="KW-1185">Reference proteome</keyword>
<evidence type="ECO:0000256" key="6">
    <source>
        <dbReference type="ARBA" id="ARBA00022753"/>
    </source>
</evidence>
<dbReference type="PANTHER" id="PTHR22950">
    <property type="entry name" value="AMINO ACID TRANSPORTER"/>
    <property type="match status" value="1"/>
</dbReference>
<keyword evidence="5" id="KW-0479">Metal-binding</keyword>
<evidence type="ECO:0000259" key="16">
    <source>
        <dbReference type="Pfam" id="PF01490"/>
    </source>
</evidence>
<evidence type="ECO:0000256" key="9">
    <source>
        <dbReference type="ARBA" id="ARBA00023053"/>
    </source>
</evidence>
<evidence type="ECO:0000256" key="3">
    <source>
        <dbReference type="ARBA" id="ARBA00022448"/>
    </source>
</evidence>
<evidence type="ECO:0000256" key="13">
    <source>
        <dbReference type="ARBA" id="ARBA00023228"/>
    </source>
</evidence>
<evidence type="ECO:0000256" key="12">
    <source>
        <dbReference type="ARBA" id="ARBA00023180"/>
    </source>
</evidence>
<evidence type="ECO:0000256" key="11">
    <source>
        <dbReference type="ARBA" id="ARBA00023157"/>
    </source>
</evidence>
<keyword evidence="6" id="KW-0967">Endosome</keyword>
<feature type="transmembrane region" description="Helical" evidence="15">
    <location>
        <begin position="323"/>
        <end position="345"/>
    </location>
</feature>
<comment type="similarity">
    <text evidence="14">Belongs to the amino acid/polyamine transporter 2 family. SLC38A9 subfamily.</text>
</comment>
<protein>
    <recommendedName>
        <fullName evidence="16">Amino acid transporter transmembrane domain-containing protein</fullName>
    </recommendedName>
</protein>
<dbReference type="eggNOG" id="KOG1305">
    <property type="taxonomic scope" value="Eukaryota"/>
</dbReference>
<dbReference type="AlphaFoldDB" id="A7SP81"/>
<keyword evidence="3" id="KW-0813">Transport</keyword>
<dbReference type="STRING" id="45351.A7SP81"/>
<evidence type="ECO:0000256" key="2">
    <source>
        <dbReference type="ARBA" id="ARBA00004155"/>
    </source>
</evidence>
<keyword evidence="11" id="KW-1015">Disulfide bond</keyword>
<evidence type="ECO:0000256" key="15">
    <source>
        <dbReference type="SAM" id="Phobius"/>
    </source>
</evidence>
<reference evidence="17 18" key="1">
    <citation type="journal article" date="2007" name="Science">
        <title>Sea anemone genome reveals ancestral eumetazoan gene repertoire and genomic organization.</title>
        <authorList>
            <person name="Putnam N.H."/>
            <person name="Srivastava M."/>
            <person name="Hellsten U."/>
            <person name="Dirks B."/>
            <person name="Chapman J."/>
            <person name="Salamov A."/>
            <person name="Terry A."/>
            <person name="Shapiro H."/>
            <person name="Lindquist E."/>
            <person name="Kapitonov V.V."/>
            <person name="Jurka J."/>
            <person name="Genikhovich G."/>
            <person name="Grigoriev I.V."/>
            <person name="Lucas S.M."/>
            <person name="Steele R.E."/>
            <person name="Finnerty J.R."/>
            <person name="Technau U."/>
            <person name="Martindale M.Q."/>
            <person name="Rokhsar D.S."/>
        </authorList>
    </citation>
    <scope>NUCLEOTIDE SEQUENCE [LARGE SCALE GENOMIC DNA]</scope>
    <source>
        <strain evidence="18">CH2 X CH6</strain>
    </source>
</reference>
<keyword evidence="13" id="KW-0458">Lysosome</keyword>
<organism evidence="17 18">
    <name type="scientific">Nematostella vectensis</name>
    <name type="common">Starlet sea anemone</name>
    <dbReference type="NCBI Taxonomy" id="45351"/>
    <lineage>
        <taxon>Eukaryota</taxon>
        <taxon>Metazoa</taxon>
        <taxon>Cnidaria</taxon>
        <taxon>Anthozoa</taxon>
        <taxon>Hexacorallia</taxon>
        <taxon>Actiniaria</taxon>
        <taxon>Edwardsiidae</taxon>
        <taxon>Nematostella</taxon>
    </lineage>
</organism>
<accession>A7SP81</accession>
<evidence type="ECO:0000256" key="1">
    <source>
        <dbReference type="ARBA" id="ARBA00004107"/>
    </source>
</evidence>
<sequence length="490" mass="54714">MTNLYGNPEDIHKSATYHRYKYISKLSGHSTDMIIPDHMLPVELFLVIPGKPEAKQSSLVTIFAIWNTMMGTSLLSMPWALSQAGFGCGIGLMVGIAGLCLYTCYLVLKSSYPFGELFKSGFIKFADICRKYFGRTGELVATIFSIAAIAGAAVVFWVLMSNFLFNSGKFIHESIYDAFPKNMSKLEGTVIHTSLICPVPSANNTSPNTMPNSDTTGFYRYWQGQKTIPFFLIALMFPLCSVKSPTFFTKFNSLGTLAVIYIIIFVSIKASIWGINMDFAKIPEFQLTFPALTGTLTLAFFIHNCILSILSHQKTPEYNARDLSIAYGLVAFTYTFVGALFYAAFPLEKSCIHQVFLDNMPANDIMTFGARIGLFFQLVTVFPLVIYIVRVQFMLFFFGSPYPSTWQVFLLNAVLIGACVLFARFYPHVGNIIRYSGSISGLVYIFTLPCLVHMYALHKKNQLSWPSAIFHSTIVLLGVLNLVSQFLISV</sequence>
<feature type="transmembrane region" description="Helical" evidence="15">
    <location>
        <begin position="139"/>
        <end position="160"/>
    </location>
</feature>
<dbReference type="PhylomeDB" id="A7SP81"/>
<evidence type="ECO:0000313" key="18">
    <source>
        <dbReference type="Proteomes" id="UP000001593"/>
    </source>
</evidence>
<evidence type="ECO:0000256" key="5">
    <source>
        <dbReference type="ARBA" id="ARBA00022723"/>
    </source>
</evidence>
<feature type="transmembrane region" description="Helical" evidence="15">
    <location>
        <begin position="409"/>
        <end position="426"/>
    </location>
</feature>
<feature type="domain" description="Amino acid transporter transmembrane" evidence="16">
    <location>
        <begin position="57"/>
        <end position="484"/>
    </location>
</feature>
<dbReference type="InParanoid" id="A7SP81"/>
<dbReference type="GO" id="GO:0046872">
    <property type="term" value="F:metal ion binding"/>
    <property type="evidence" value="ECO:0007669"/>
    <property type="project" value="UniProtKB-KW"/>
</dbReference>
<dbReference type="Pfam" id="PF01490">
    <property type="entry name" value="Aa_trans"/>
    <property type="match status" value="1"/>
</dbReference>
<name>A7SP81_NEMVE</name>
<evidence type="ECO:0000256" key="14">
    <source>
        <dbReference type="ARBA" id="ARBA00038442"/>
    </source>
</evidence>
<dbReference type="OMA" id="HWFTPTE"/>
<dbReference type="InterPro" id="IPR013057">
    <property type="entry name" value="AA_transpt_TM"/>
</dbReference>
<evidence type="ECO:0000256" key="7">
    <source>
        <dbReference type="ARBA" id="ARBA00022970"/>
    </source>
</evidence>
<feature type="transmembrane region" description="Helical" evidence="15">
    <location>
        <begin position="84"/>
        <end position="108"/>
    </location>
</feature>
<feature type="transmembrane region" description="Helical" evidence="15">
    <location>
        <begin position="254"/>
        <end position="275"/>
    </location>
</feature>
<evidence type="ECO:0000313" key="17">
    <source>
        <dbReference type="EMBL" id="EDO34495.1"/>
    </source>
</evidence>
<feature type="transmembrane region" description="Helical" evidence="15">
    <location>
        <begin position="227"/>
        <end position="242"/>
    </location>
</feature>
<keyword evidence="9" id="KW-0915">Sodium</keyword>
<proteinExistence type="inferred from homology"/>
<comment type="subcellular location">
    <subcellularLocation>
        <location evidence="1">Late endosome membrane</location>
        <topology evidence="1">Multi-pass membrane protein</topology>
    </subcellularLocation>
    <subcellularLocation>
        <location evidence="2">Lysosome membrane</location>
        <topology evidence="2">Multi-pass membrane protein</topology>
    </subcellularLocation>
</comment>
<dbReference type="GO" id="GO:0031902">
    <property type="term" value="C:late endosome membrane"/>
    <property type="evidence" value="ECO:0007669"/>
    <property type="project" value="UniProtKB-SubCell"/>
</dbReference>
<feature type="transmembrane region" description="Helical" evidence="15">
    <location>
        <begin position="59"/>
        <end position="78"/>
    </location>
</feature>
<dbReference type="GO" id="GO:0005765">
    <property type="term" value="C:lysosomal membrane"/>
    <property type="evidence" value="ECO:0007669"/>
    <property type="project" value="UniProtKB-SubCell"/>
</dbReference>
<feature type="transmembrane region" description="Helical" evidence="15">
    <location>
        <begin position="287"/>
        <end position="311"/>
    </location>
</feature>
<feature type="transmembrane region" description="Helical" evidence="15">
    <location>
        <begin position="468"/>
        <end position="488"/>
    </location>
</feature>
<feature type="transmembrane region" description="Helical" evidence="15">
    <location>
        <begin position="365"/>
        <end position="389"/>
    </location>
</feature>
<keyword evidence="10 15" id="KW-0472">Membrane</keyword>
<evidence type="ECO:0000256" key="10">
    <source>
        <dbReference type="ARBA" id="ARBA00023136"/>
    </source>
</evidence>
<evidence type="ECO:0000256" key="8">
    <source>
        <dbReference type="ARBA" id="ARBA00022989"/>
    </source>
</evidence>
<dbReference type="PANTHER" id="PTHR22950:SF244">
    <property type="entry name" value="NEUTRAL AMINO ACID TRANSPORTER 9"/>
    <property type="match status" value="1"/>
</dbReference>
<evidence type="ECO:0000256" key="4">
    <source>
        <dbReference type="ARBA" id="ARBA00022692"/>
    </source>
</evidence>
<keyword evidence="8 15" id="KW-1133">Transmembrane helix</keyword>
<dbReference type="EMBL" id="DS469729">
    <property type="protein sequence ID" value="EDO34495.1"/>
    <property type="molecule type" value="Genomic_DNA"/>
</dbReference>